<evidence type="ECO:0000256" key="6">
    <source>
        <dbReference type="ARBA" id="ARBA00023157"/>
    </source>
</evidence>
<keyword evidence="11" id="KW-1185">Reference proteome</keyword>
<protein>
    <recommendedName>
        <fullName evidence="2">ribonuclease T1</fullName>
        <ecNumber evidence="2">4.6.1.24</ecNumber>
    </recommendedName>
</protein>
<dbReference type="SUPFAM" id="SSF53933">
    <property type="entry name" value="Microbial ribonucleases"/>
    <property type="match status" value="1"/>
</dbReference>
<dbReference type="InterPro" id="IPR000026">
    <property type="entry name" value="N1-like"/>
</dbReference>
<dbReference type="Pfam" id="PF00545">
    <property type="entry name" value="Ribonuclease"/>
    <property type="match status" value="1"/>
</dbReference>
<dbReference type="VEuPathDB" id="FungiDB:JI435_160630"/>
<dbReference type="InterPro" id="IPR016191">
    <property type="entry name" value="Ribonuclease/ribotoxin"/>
</dbReference>
<keyword evidence="7" id="KW-0456">Lyase</keyword>
<evidence type="ECO:0000256" key="8">
    <source>
        <dbReference type="ARBA" id="ARBA00034015"/>
    </source>
</evidence>
<evidence type="ECO:0000256" key="9">
    <source>
        <dbReference type="SAM" id="SignalP"/>
    </source>
</evidence>
<evidence type="ECO:0000313" key="11">
    <source>
        <dbReference type="Proteomes" id="UP000663193"/>
    </source>
</evidence>
<keyword evidence="4" id="KW-0255">Endonuclease</keyword>
<dbReference type="EMBL" id="CP069037">
    <property type="protein sequence ID" value="QRD03647.1"/>
    <property type="molecule type" value="Genomic_DNA"/>
</dbReference>
<dbReference type="GO" id="GO:0003723">
    <property type="term" value="F:RNA binding"/>
    <property type="evidence" value="ECO:0007669"/>
    <property type="project" value="InterPro"/>
</dbReference>
<evidence type="ECO:0000256" key="5">
    <source>
        <dbReference type="ARBA" id="ARBA00022801"/>
    </source>
</evidence>
<accession>A0A7U2FE84</accession>
<reference evidence="11" key="1">
    <citation type="journal article" date="2021" name="BMC Genomics">
        <title>Chromosome-level genome assembly and manually-curated proteome of model necrotroph Parastagonospora nodorum Sn15 reveals a genome-wide trove of candidate effector homologs, and redundancy of virulence-related functions within an accessory chromosome.</title>
        <authorList>
            <person name="Bertazzoni S."/>
            <person name="Jones D.A.B."/>
            <person name="Phan H.T."/>
            <person name="Tan K.-C."/>
            <person name="Hane J.K."/>
        </authorList>
    </citation>
    <scope>NUCLEOTIDE SEQUENCE [LARGE SCALE GENOMIC DNA]</scope>
    <source>
        <strain evidence="11">SN15 / ATCC MYA-4574 / FGSC 10173)</strain>
    </source>
</reference>
<dbReference type="PANTHER" id="PTHR42104:SF1">
    <property type="entry name" value="EXTRACELLULAR GUANYL-SPECIFIC RIBONUCLEASE RNTA (AFU_ORTHOLOGUE AFUA_4G03230)"/>
    <property type="match status" value="1"/>
</dbReference>
<dbReference type="EC" id="4.6.1.24" evidence="2"/>
<gene>
    <name evidence="10" type="ORF">JI435_160630</name>
</gene>
<dbReference type="PANTHER" id="PTHR42104">
    <property type="entry name" value="EXTRACELLULAR GUANYL-SPECIFIC RIBONUCLEASE RNTA (AFU_ORTHOLOGUE AFUA_4G03230)"/>
    <property type="match status" value="1"/>
</dbReference>
<evidence type="ECO:0000313" key="10">
    <source>
        <dbReference type="EMBL" id="QRD03647.1"/>
    </source>
</evidence>
<keyword evidence="5" id="KW-0378">Hydrolase</keyword>
<keyword evidence="9" id="KW-0732">Signal</keyword>
<keyword evidence="6" id="KW-1015">Disulfide bond</keyword>
<feature type="chain" id="PRO_5030622716" description="ribonuclease T1" evidence="9">
    <location>
        <begin position="17"/>
        <end position="174"/>
    </location>
</feature>
<comment type="similarity">
    <text evidence="1">Belongs to the ribonuclease N1/T1 family.</text>
</comment>
<proteinExistence type="inferred from homology"/>
<comment type="catalytic activity">
    <reaction evidence="8">
        <text>[RNA] containing guanosine + H2O = an [RNA fragment]-3'-guanosine-3'-phosphate + a 5'-hydroxy-ribonucleotide-3'-[RNA fragment].</text>
        <dbReference type="EC" id="4.6.1.24"/>
    </reaction>
</comment>
<sequence length="174" mass="18613">MRFFAMTALLGLSVSALPTVENSVVARSASPEAIAEAVAESARLYARGKDIKYASMPSSNAACPATARYGAHTYTDNQIKVAFLGGAGLTAEGKQLGTNAYPHKYNSNQVLPNGCGSETQEFPILFDNDLYTGGSVQEVPDRVLYEAKDKGKNLLIKYCGVIRHGDGRDFVNCP</sequence>
<dbReference type="Proteomes" id="UP000663193">
    <property type="component" value="Chromosome 15"/>
</dbReference>
<dbReference type="OrthoDB" id="5425539at2759"/>
<evidence type="ECO:0000256" key="7">
    <source>
        <dbReference type="ARBA" id="ARBA00023239"/>
    </source>
</evidence>
<organism evidence="10 11">
    <name type="scientific">Phaeosphaeria nodorum (strain SN15 / ATCC MYA-4574 / FGSC 10173)</name>
    <name type="common">Glume blotch fungus</name>
    <name type="synonym">Parastagonospora nodorum</name>
    <dbReference type="NCBI Taxonomy" id="321614"/>
    <lineage>
        <taxon>Eukaryota</taxon>
        <taxon>Fungi</taxon>
        <taxon>Dikarya</taxon>
        <taxon>Ascomycota</taxon>
        <taxon>Pezizomycotina</taxon>
        <taxon>Dothideomycetes</taxon>
        <taxon>Pleosporomycetidae</taxon>
        <taxon>Pleosporales</taxon>
        <taxon>Pleosporineae</taxon>
        <taxon>Phaeosphaeriaceae</taxon>
        <taxon>Parastagonospora</taxon>
    </lineage>
</organism>
<evidence type="ECO:0000256" key="3">
    <source>
        <dbReference type="ARBA" id="ARBA00022722"/>
    </source>
</evidence>
<keyword evidence="3" id="KW-0540">Nuclease</keyword>
<dbReference type="AlphaFoldDB" id="A0A7U2FE84"/>
<name>A0A7U2FE84_PHANO</name>
<dbReference type="GO" id="GO:0046589">
    <property type="term" value="F:ribonuclease T1 activity"/>
    <property type="evidence" value="ECO:0007669"/>
    <property type="project" value="UniProtKB-EC"/>
</dbReference>
<evidence type="ECO:0000256" key="1">
    <source>
        <dbReference type="ARBA" id="ARBA00009006"/>
    </source>
</evidence>
<evidence type="ECO:0000256" key="2">
    <source>
        <dbReference type="ARBA" id="ARBA00012549"/>
    </source>
</evidence>
<evidence type="ECO:0000256" key="4">
    <source>
        <dbReference type="ARBA" id="ARBA00022759"/>
    </source>
</evidence>
<dbReference type="GO" id="GO:0016787">
    <property type="term" value="F:hydrolase activity"/>
    <property type="evidence" value="ECO:0007669"/>
    <property type="project" value="UniProtKB-KW"/>
</dbReference>
<dbReference type="Gene3D" id="3.10.450.30">
    <property type="entry name" value="Microbial ribonucleases"/>
    <property type="match status" value="1"/>
</dbReference>
<feature type="signal peptide" evidence="9">
    <location>
        <begin position="1"/>
        <end position="16"/>
    </location>
</feature>